<feature type="compositionally biased region" description="Low complexity" evidence="1">
    <location>
        <begin position="158"/>
        <end position="175"/>
    </location>
</feature>
<feature type="compositionally biased region" description="Basic and acidic residues" evidence="1">
    <location>
        <begin position="49"/>
        <end position="63"/>
    </location>
</feature>
<feature type="region of interest" description="Disordered" evidence="1">
    <location>
        <begin position="223"/>
        <end position="246"/>
    </location>
</feature>
<keyword evidence="3" id="KW-1185">Reference proteome</keyword>
<feature type="region of interest" description="Disordered" evidence="1">
    <location>
        <begin position="1"/>
        <end position="97"/>
    </location>
</feature>
<feature type="compositionally biased region" description="Basic and acidic residues" evidence="1">
    <location>
        <begin position="223"/>
        <end position="241"/>
    </location>
</feature>
<evidence type="ECO:0000313" key="3">
    <source>
        <dbReference type="Proteomes" id="UP001642540"/>
    </source>
</evidence>
<protein>
    <submittedName>
        <fullName evidence="2">Uncharacterized protein</fullName>
    </submittedName>
</protein>
<feature type="region of interest" description="Disordered" evidence="1">
    <location>
        <begin position="157"/>
        <end position="177"/>
    </location>
</feature>
<dbReference type="Gene3D" id="2.60.220.30">
    <property type="match status" value="1"/>
</dbReference>
<gene>
    <name evidence="2" type="ORF">ODALV1_LOCUS9483</name>
</gene>
<dbReference type="Proteomes" id="UP001642540">
    <property type="component" value="Unassembled WGS sequence"/>
</dbReference>
<sequence>MSTPGSRRKRDVMTSSSSPHLEYRQRLRNSLSHQRRSSARKSLEFGATPEKKPIDFPVEEEHSVVAAAPSSVNDEDQRVPPIRDFWSSPPPPKPVQEVVGRTVNRYSRRLRTRRLIPQVSDSSSPTQFANNLEPALPKKTVDIHYDQASVFSDYGTASESSSYFQPSSHHASSSHSHIDTAARDKFLHPCNSEQSCTSQSVGYASDLDLDDCMSNLSIDDANRSTQESRHWDSDLEDGKESEWDEDLPSNGLHLNLTDLQLKSLKTFLKTYQGINVLVPLDGYEIFRPQKCVSRSSLRNNQHRGIVRYDLRKRPGRQLETLLTIQVYNHISIESDFLRHGVRIFQVSPIISVQPHNVKFCALYPAIVQIPLKTNPSVGDEVHCLYSRHLTGNLEDNHQKIPWKSVEVGRSCVKNGRAIIETYDFGLFVLIIRPRPLSANKTIRARVGGRLLVHDLPSVEINFPKEATPDDTIKASARIYLDTEESVAEILSRRDLNLRSRNPSKNFKGDEPHSCLATPIIELDPHGIKFNGEPVTVTLPVPDHEKIVSVLGTAAKLSIWQSSTASNEPSCWEKLEVDFKINHTKMNGEPVTLVSFPVRHFSFFKGVWSVIADYLYEAKIGMMFYFVSFPMKCHANMDEFVGTVLTVTNENVSKEKTDVPEDGENSEQKDAVVNERRFGLEINVCQADKPWPPKTLYKHEVGRSNEKLVKPGKITVKLKSHYFEPDVLAGEEELEKEEPDFRGRDFGLQFACKFKPNVNIERGPFGKVLVTRHFSPRQKGQPIFEFNLQKQGNEAEIQPPRSPNDTNNVEWSHVALYEFAQNLFIIEGENWKLFAKEVGMTHQEIRNISWNVSLYM</sequence>
<comment type="caution">
    <text evidence="2">The sequence shown here is derived from an EMBL/GenBank/DDBJ whole genome shotgun (WGS) entry which is preliminary data.</text>
</comment>
<accession>A0ABP1QCM9</accession>
<reference evidence="2 3" key="1">
    <citation type="submission" date="2024-08" db="EMBL/GenBank/DDBJ databases">
        <authorList>
            <person name="Cucini C."/>
            <person name="Frati F."/>
        </authorList>
    </citation>
    <scope>NUCLEOTIDE SEQUENCE [LARGE SCALE GENOMIC DNA]</scope>
</reference>
<organism evidence="2 3">
    <name type="scientific">Orchesella dallaii</name>
    <dbReference type="NCBI Taxonomy" id="48710"/>
    <lineage>
        <taxon>Eukaryota</taxon>
        <taxon>Metazoa</taxon>
        <taxon>Ecdysozoa</taxon>
        <taxon>Arthropoda</taxon>
        <taxon>Hexapoda</taxon>
        <taxon>Collembola</taxon>
        <taxon>Entomobryomorpha</taxon>
        <taxon>Entomobryoidea</taxon>
        <taxon>Orchesellidae</taxon>
        <taxon>Orchesellinae</taxon>
        <taxon>Orchesella</taxon>
    </lineage>
</organism>
<feature type="compositionally biased region" description="Basic residues" evidence="1">
    <location>
        <begin position="1"/>
        <end position="10"/>
    </location>
</feature>
<dbReference type="EMBL" id="CAXLJM020000028">
    <property type="protein sequence ID" value="CAL8096897.1"/>
    <property type="molecule type" value="Genomic_DNA"/>
</dbReference>
<evidence type="ECO:0000256" key="1">
    <source>
        <dbReference type="SAM" id="MobiDB-lite"/>
    </source>
</evidence>
<name>A0ABP1QCM9_9HEXA</name>
<proteinExistence type="predicted"/>
<evidence type="ECO:0000313" key="2">
    <source>
        <dbReference type="EMBL" id="CAL8096897.1"/>
    </source>
</evidence>